<evidence type="ECO:0000259" key="3">
    <source>
        <dbReference type="PROSITE" id="PS51186"/>
    </source>
</evidence>
<dbReference type="SUPFAM" id="SSF55729">
    <property type="entry name" value="Acyl-CoA N-acyltransferases (Nat)"/>
    <property type="match status" value="1"/>
</dbReference>
<reference evidence="4 5" key="1">
    <citation type="journal article" date="2012" name="Genet. Mol. Biol.">
        <title>Analysis of 16S rRNA and mxaF genes revealing insights into Methylobacterium niche-specific plant association.</title>
        <authorList>
            <person name="Dourado M.N."/>
            <person name="Andreote F.D."/>
            <person name="Dini-Andreote F."/>
            <person name="Conti R."/>
            <person name="Araujo J.M."/>
            <person name="Araujo W.L."/>
        </authorList>
    </citation>
    <scope>NUCLEOTIDE SEQUENCE [LARGE SCALE GENOMIC DNA]</scope>
    <source>
        <strain evidence="4 5">SR1.6/4</strain>
    </source>
</reference>
<dbReference type="Pfam" id="PF00583">
    <property type="entry name" value="Acetyltransf_1"/>
    <property type="match status" value="1"/>
</dbReference>
<dbReference type="Gene3D" id="3.40.630.30">
    <property type="match status" value="1"/>
</dbReference>
<dbReference type="CDD" id="cd04301">
    <property type="entry name" value="NAT_SF"/>
    <property type="match status" value="1"/>
</dbReference>
<dbReference type="PROSITE" id="PS51186">
    <property type="entry name" value="GNAT"/>
    <property type="match status" value="1"/>
</dbReference>
<dbReference type="EMBL" id="MLBY01000005">
    <property type="protein sequence ID" value="MEE7459767.1"/>
    <property type="molecule type" value="Genomic_DNA"/>
</dbReference>
<dbReference type="InterPro" id="IPR000182">
    <property type="entry name" value="GNAT_dom"/>
</dbReference>
<proteinExistence type="predicted"/>
<dbReference type="InterPro" id="IPR050832">
    <property type="entry name" value="Bact_Acetyltransf"/>
</dbReference>
<dbReference type="Proteomes" id="UP001349262">
    <property type="component" value="Unassembled WGS sequence"/>
</dbReference>
<name>A0ABU7THR4_9HYPH</name>
<dbReference type="PANTHER" id="PTHR43877">
    <property type="entry name" value="AMINOALKYLPHOSPHONATE N-ACETYLTRANSFERASE-RELATED-RELATED"/>
    <property type="match status" value="1"/>
</dbReference>
<evidence type="ECO:0000313" key="4">
    <source>
        <dbReference type="EMBL" id="MEE7459767.1"/>
    </source>
</evidence>
<dbReference type="InterPro" id="IPR016181">
    <property type="entry name" value="Acyl_CoA_acyltransferase"/>
</dbReference>
<comment type="caution">
    <text evidence="4">The sequence shown here is derived from an EMBL/GenBank/DDBJ whole genome shotgun (WGS) entry which is preliminary data.</text>
</comment>
<sequence>MSAWTLERNRSDRSAVQAHLSACTNHFTPPLGGRVAIPDYAAKLATSAERFEAWEGSTLIGLVAVYCNDPARARAFVTSVSVLPERMRAGLGRRLLEAAIAHVRGLGFAHLALCVDRSAAALDLYRRLDFVADGAAGEALHLSLDLGPPCPGTSPHEPC</sequence>
<evidence type="ECO:0000256" key="1">
    <source>
        <dbReference type="ARBA" id="ARBA00022679"/>
    </source>
</evidence>
<evidence type="ECO:0000313" key="5">
    <source>
        <dbReference type="Proteomes" id="UP001349262"/>
    </source>
</evidence>
<keyword evidence="5" id="KW-1185">Reference proteome</keyword>
<organism evidence="4 5">
    <name type="scientific">Methylobacterium radiotolerans</name>
    <dbReference type="NCBI Taxonomy" id="31998"/>
    <lineage>
        <taxon>Bacteria</taxon>
        <taxon>Pseudomonadati</taxon>
        <taxon>Pseudomonadota</taxon>
        <taxon>Alphaproteobacteria</taxon>
        <taxon>Hyphomicrobiales</taxon>
        <taxon>Methylobacteriaceae</taxon>
        <taxon>Methylobacterium</taxon>
    </lineage>
</organism>
<keyword evidence="1" id="KW-0808">Transferase</keyword>
<protein>
    <recommendedName>
        <fullName evidence="3">N-acetyltransferase domain-containing protein</fullName>
    </recommendedName>
</protein>
<evidence type="ECO:0000256" key="2">
    <source>
        <dbReference type="ARBA" id="ARBA00023315"/>
    </source>
</evidence>
<feature type="domain" description="N-acetyltransferase" evidence="3">
    <location>
        <begin position="7"/>
        <end position="151"/>
    </location>
</feature>
<keyword evidence="2" id="KW-0012">Acyltransferase</keyword>
<accession>A0ABU7THR4</accession>
<gene>
    <name evidence="4" type="ORF">MRSR164_24230</name>
</gene>